<feature type="transmembrane region" description="Helical" evidence="1">
    <location>
        <begin position="6"/>
        <end position="25"/>
    </location>
</feature>
<evidence type="ECO:0000256" key="1">
    <source>
        <dbReference type="SAM" id="Phobius"/>
    </source>
</evidence>
<dbReference type="EMBL" id="LGTL01000025">
    <property type="protein sequence ID" value="KPA75296.1"/>
    <property type="molecule type" value="Genomic_DNA"/>
</dbReference>
<comment type="caution">
    <text evidence="2">The sequence shown here is derived from an EMBL/GenBank/DDBJ whole genome shotgun (WGS) entry which is preliminary data.</text>
</comment>
<dbReference type="AlphaFoldDB" id="A0A0M9FT29"/>
<keyword evidence="1" id="KW-1133">Transmembrane helix</keyword>
<gene>
    <name evidence="2" type="ORF">ABB37_08596</name>
</gene>
<protein>
    <recommendedName>
        <fullName evidence="4">Transmembrane protein</fullName>
    </recommendedName>
</protein>
<evidence type="ECO:0000313" key="3">
    <source>
        <dbReference type="Proteomes" id="UP000037923"/>
    </source>
</evidence>
<proteinExistence type="predicted"/>
<reference evidence="2 3" key="1">
    <citation type="submission" date="2015-07" db="EMBL/GenBank/DDBJ databases">
        <title>High-quality genome of monoxenous trypanosomatid Leptomonas pyrrhocoris.</title>
        <authorList>
            <person name="Flegontov P."/>
            <person name="Butenko A."/>
            <person name="Firsov S."/>
            <person name="Vlcek C."/>
            <person name="Logacheva M.D."/>
            <person name="Field M."/>
            <person name="Filatov D."/>
            <person name="Flegontova O."/>
            <person name="Gerasimov E."/>
            <person name="Jackson A.P."/>
            <person name="Kelly S."/>
            <person name="Opperdoes F."/>
            <person name="O'Reilly A."/>
            <person name="Votypka J."/>
            <person name="Yurchenko V."/>
            <person name="Lukes J."/>
        </authorList>
    </citation>
    <scope>NUCLEOTIDE SEQUENCE [LARGE SCALE GENOMIC DNA]</scope>
    <source>
        <strain evidence="2">H10</strain>
    </source>
</reference>
<keyword evidence="3" id="KW-1185">Reference proteome</keyword>
<dbReference type="Proteomes" id="UP000037923">
    <property type="component" value="Unassembled WGS sequence"/>
</dbReference>
<sequence length="155" mass="17601">MYVPFFIDDVLVLVRVCVCVCVRALLRIITPFVKQKLSAFFFFFFFFPALLFSLVRVCKPVALSVCVCERESLVFPFFLCVFSSTSSYVWWIWRSITFCVVLLLCNTALKSAASARNGRHAIYVWIQAPLGIGDQLLRNSPSPSPSLPLYVAFCC</sequence>
<dbReference type="GeneID" id="26908880"/>
<evidence type="ECO:0000313" key="2">
    <source>
        <dbReference type="EMBL" id="KPA75296.1"/>
    </source>
</evidence>
<name>A0A0M9FT29_LEPPY</name>
<dbReference type="RefSeq" id="XP_015653735.1">
    <property type="nucleotide sequence ID" value="XM_015807653.1"/>
</dbReference>
<evidence type="ECO:0008006" key="4">
    <source>
        <dbReference type="Google" id="ProtNLM"/>
    </source>
</evidence>
<dbReference type="VEuPathDB" id="TriTrypDB:LpyrH10_25_0940"/>
<feature type="transmembrane region" description="Helical" evidence="1">
    <location>
        <begin position="37"/>
        <end position="55"/>
    </location>
</feature>
<accession>A0A0M9FT29</accession>
<keyword evidence="1" id="KW-0472">Membrane</keyword>
<organism evidence="2 3">
    <name type="scientific">Leptomonas pyrrhocoris</name>
    <name type="common">Firebug parasite</name>
    <dbReference type="NCBI Taxonomy" id="157538"/>
    <lineage>
        <taxon>Eukaryota</taxon>
        <taxon>Discoba</taxon>
        <taxon>Euglenozoa</taxon>
        <taxon>Kinetoplastea</taxon>
        <taxon>Metakinetoplastina</taxon>
        <taxon>Trypanosomatida</taxon>
        <taxon>Trypanosomatidae</taxon>
        <taxon>Leishmaniinae</taxon>
        <taxon>Leptomonas</taxon>
    </lineage>
</organism>
<keyword evidence="1" id="KW-0812">Transmembrane</keyword>